<feature type="compositionally biased region" description="Low complexity" evidence="1">
    <location>
        <begin position="81"/>
        <end position="90"/>
    </location>
</feature>
<accession>A0A5K3ESV1</accession>
<reference evidence="2" key="1">
    <citation type="submission" date="2019-11" db="UniProtKB">
        <authorList>
            <consortium name="WormBaseParasite"/>
        </authorList>
    </citation>
    <scope>IDENTIFICATION</scope>
</reference>
<sequence>MMKVKDLKVIQQEPNPDPENTRSLLNKVRLFLQTAETSNPPTNFESPADDENQIELTLFIPKEDEMSNSSLLLPIDDSSEDISASSSNTSDTDDATSDEDLQQLKLPQPTKRPNITELKPPSEQDSTELR</sequence>
<feature type="compositionally biased region" description="Acidic residues" evidence="1">
    <location>
        <begin position="91"/>
        <end position="101"/>
    </location>
</feature>
<evidence type="ECO:0000256" key="1">
    <source>
        <dbReference type="SAM" id="MobiDB-lite"/>
    </source>
</evidence>
<feature type="region of interest" description="Disordered" evidence="1">
    <location>
        <begin position="61"/>
        <end position="130"/>
    </location>
</feature>
<dbReference type="AlphaFoldDB" id="A0A5K3ESV1"/>
<feature type="region of interest" description="Disordered" evidence="1">
    <location>
        <begin position="1"/>
        <end position="24"/>
    </location>
</feature>
<name>A0A5K3ESV1_MESCO</name>
<organism evidence="2">
    <name type="scientific">Mesocestoides corti</name>
    <name type="common">Flatworm</name>
    <dbReference type="NCBI Taxonomy" id="53468"/>
    <lineage>
        <taxon>Eukaryota</taxon>
        <taxon>Metazoa</taxon>
        <taxon>Spiralia</taxon>
        <taxon>Lophotrochozoa</taxon>
        <taxon>Platyhelminthes</taxon>
        <taxon>Cestoda</taxon>
        <taxon>Eucestoda</taxon>
        <taxon>Cyclophyllidea</taxon>
        <taxon>Mesocestoididae</taxon>
        <taxon>Mesocestoides</taxon>
    </lineage>
</organism>
<protein>
    <submittedName>
        <fullName evidence="2">NET domain-containing protein</fullName>
    </submittedName>
</protein>
<evidence type="ECO:0000313" key="2">
    <source>
        <dbReference type="WBParaSite" id="MCU_002387-RA"/>
    </source>
</evidence>
<dbReference type="WBParaSite" id="MCU_002387-RA">
    <property type="protein sequence ID" value="MCU_002387-RA"/>
    <property type="gene ID" value="MCU_002387"/>
</dbReference>
<proteinExistence type="predicted"/>